<evidence type="ECO:0000256" key="1">
    <source>
        <dbReference type="SAM" id="MobiDB-lite"/>
    </source>
</evidence>
<feature type="region of interest" description="Disordered" evidence="1">
    <location>
        <begin position="20"/>
        <end position="158"/>
    </location>
</feature>
<evidence type="ECO:0008006" key="5">
    <source>
        <dbReference type="Google" id="ProtNLM"/>
    </source>
</evidence>
<comment type="caution">
    <text evidence="3">The sequence shown here is derived from an EMBL/GenBank/DDBJ whole genome shotgun (WGS) entry which is preliminary data.</text>
</comment>
<feature type="compositionally biased region" description="Pro residues" evidence="1">
    <location>
        <begin position="171"/>
        <end position="182"/>
    </location>
</feature>
<keyword evidence="2" id="KW-0472">Membrane</keyword>
<reference evidence="3 4" key="1">
    <citation type="journal article" date="2011" name="Stand. Genomic Sci.">
        <title>Non-contiguous finished genome sequence and contextual data of the filamentous soil bacterium Ktedonobacter racemifer type strain (SOSP1-21).</title>
        <authorList>
            <person name="Chang Y.J."/>
            <person name="Land M."/>
            <person name="Hauser L."/>
            <person name="Chertkov O."/>
            <person name="Del Rio T.G."/>
            <person name="Nolan M."/>
            <person name="Copeland A."/>
            <person name="Tice H."/>
            <person name="Cheng J.F."/>
            <person name="Lucas S."/>
            <person name="Han C."/>
            <person name="Goodwin L."/>
            <person name="Pitluck S."/>
            <person name="Ivanova N."/>
            <person name="Ovchinikova G."/>
            <person name="Pati A."/>
            <person name="Chen A."/>
            <person name="Palaniappan K."/>
            <person name="Mavromatis K."/>
            <person name="Liolios K."/>
            <person name="Brettin T."/>
            <person name="Fiebig A."/>
            <person name="Rohde M."/>
            <person name="Abt B."/>
            <person name="Goker M."/>
            <person name="Detter J.C."/>
            <person name="Woyke T."/>
            <person name="Bristow J."/>
            <person name="Eisen J.A."/>
            <person name="Markowitz V."/>
            <person name="Hugenholtz P."/>
            <person name="Kyrpides N.C."/>
            <person name="Klenk H.P."/>
            <person name="Lapidus A."/>
        </authorList>
    </citation>
    <scope>NUCLEOTIDE SEQUENCE [LARGE SCALE GENOMIC DNA]</scope>
    <source>
        <strain evidence="4">DSM 44963</strain>
    </source>
</reference>
<dbReference type="AlphaFoldDB" id="D6TMV4"/>
<keyword evidence="2" id="KW-1133">Transmembrane helix</keyword>
<protein>
    <recommendedName>
        <fullName evidence="5">Zinc-ribbon domain-containing protein</fullName>
    </recommendedName>
</protein>
<dbReference type="STRING" id="485913.Krac_8428"/>
<keyword evidence="4" id="KW-1185">Reference proteome</keyword>
<dbReference type="EMBL" id="ADVG01000002">
    <property type="protein sequence ID" value="EFH87104.1"/>
    <property type="molecule type" value="Genomic_DNA"/>
</dbReference>
<name>D6TMV4_KTERA</name>
<evidence type="ECO:0000256" key="2">
    <source>
        <dbReference type="SAM" id="Phobius"/>
    </source>
</evidence>
<dbReference type="OrthoDB" id="144162at2"/>
<dbReference type="InParanoid" id="D6TMV4"/>
<keyword evidence="2" id="KW-0812">Transmembrane</keyword>
<feature type="compositionally biased region" description="Low complexity" evidence="1">
    <location>
        <begin position="128"/>
        <end position="143"/>
    </location>
</feature>
<feature type="compositionally biased region" description="Basic and acidic residues" evidence="1">
    <location>
        <begin position="51"/>
        <end position="61"/>
    </location>
</feature>
<organism evidence="3 4">
    <name type="scientific">Ktedonobacter racemifer DSM 44963</name>
    <dbReference type="NCBI Taxonomy" id="485913"/>
    <lineage>
        <taxon>Bacteria</taxon>
        <taxon>Bacillati</taxon>
        <taxon>Chloroflexota</taxon>
        <taxon>Ktedonobacteria</taxon>
        <taxon>Ktedonobacterales</taxon>
        <taxon>Ktedonobacteraceae</taxon>
        <taxon>Ktedonobacter</taxon>
    </lineage>
</organism>
<gene>
    <name evidence="3" type="ORF">Krac_8428</name>
</gene>
<feature type="compositionally biased region" description="Polar residues" evidence="1">
    <location>
        <begin position="79"/>
        <end position="89"/>
    </location>
</feature>
<feature type="compositionally biased region" description="Low complexity" evidence="1">
    <location>
        <begin position="65"/>
        <end position="78"/>
    </location>
</feature>
<proteinExistence type="predicted"/>
<accession>D6TMV4</accession>
<dbReference type="RefSeq" id="WP_007911948.1">
    <property type="nucleotide sequence ID" value="NZ_ADVG01000002.1"/>
</dbReference>
<sequence>MLHCQACGAEVPSDGARFCGNCGQPVSPPQPVEAPALAHKTPSFNENPSFNEDRSLADAKTVRGTPPQAASTSAASQPGDNANDFSFQEFQPAKEQEAPGQQPARQEEAKTAYGGGEHFGAPVEAERPQAAAPSTPAAGYAAPPQMPPRAPMAPGGSYAPPASMPGAAYPPAAPAPVQPSIPAPQATPYQPGGYPPPTTPYQPGAFQQQQSVPLQPGYPPLPPAGTPPAFPGAYPAGAYPPPQQKKSWLSTTAGKVTIGLLIVVLLLGGIGVYAVYQLTRPKPIINVTSSYKVGSVPAGSTSTSLHVTGQQFSNSSDITFLLDGNPIAGQPPVLSDKDGKVSSDLKIDTGWSIGQHTLTAKDAGGYTTKDGIPIHVVSEGQAHTPGPKGSPSDDQSFKLEVLLIGQDSESGKPFTSKATLIVTGRPDPAGGSICTQYADGQPHTATDTSASGANTRETIASQCDGNYKSGKVDYTEKLLQDSLEITEQGRTFKCALDNANTALHLTGDFDGPSTAKGTFDNGSQSYTCDIPGTNKLLTHATGSWTGLKVA</sequence>
<dbReference type="Proteomes" id="UP000004508">
    <property type="component" value="Unassembled WGS sequence"/>
</dbReference>
<feature type="compositionally biased region" description="Pro residues" evidence="1">
    <location>
        <begin position="216"/>
        <end position="230"/>
    </location>
</feature>
<evidence type="ECO:0000313" key="3">
    <source>
        <dbReference type="EMBL" id="EFH87104.1"/>
    </source>
</evidence>
<evidence type="ECO:0000313" key="4">
    <source>
        <dbReference type="Proteomes" id="UP000004508"/>
    </source>
</evidence>
<feature type="transmembrane region" description="Helical" evidence="2">
    <location>
        <begin position="256"/>
        <end position="276"/>
    </location>
</feature>
<feature type="region of interest" description="Disordered" evidence="1">
    <location>
        <begin position="170"/>
        <end position="246"/>
    </location>
</feature>
<feature type="compositionally biased region" description="Low complexity" evidence="1">
    <location>
        <begin position="183"/>
        <end position="192"/>
    </location>
</feature>